<dbReference type="InterPro" id="IPR002646">
    <property type="entry name" value="PolA_pol_head_dom"/>
</dbReference>
<name>A0A0R2UB80_9GAMM</name>
<keyword evidence="4" id="KW-0067">ATP-binding</keyword>
<keyword evidence="3" id="KW-0547">Nucleotide-binding</keyword>
<proteinExistence type="inferred from homology"/>
<evidence type="ECO:0000256" key="5">
    <source>
        <dbReference type="ARBA" id="ARBA00022884"/>
    </source>
</evidence>
<keyword evidence="6" id="KW-0804">Transcription</keyword>
<dbReference type="InterPro" id="IPR025866">
    <property type="entry name" value="PolyA_pol_arg_C_dom"/>
</dbReference>
<dbReference type="Pfam" id="PF01743">
    <property type="entry name" value="PolyA_pol"/>
    <property type="match status" value="1"/>
</dbReference>
<evidence type="ECO:0000256" key="2">
    <source>
        <dbReference type="ARBA" id="ARBA00022679"/>
    </source>
</evidence>
<protein>
    <submittedName>
        <fullName evidence="12">Poly(A) polymerase</fullName>
    </submittedName>
</protein>
<dbReference type="Pfam" id="PF12626">
    <property type="entry name" value="PolyA_pol_arg_C"/>
    <property type="match status" value="1"/>
</dbReference>
<evidence type="ECO:0000256" key="8">
    <source>
        <dbReference type="SAM" id="MobiDB-lite"/>
    </source>
</evidence>
<evidence type="ECO:0000256" key="6">
    <source>
        <dbReference type="ARBA" id="ARBA00023163"/>
    </source>
</evidence>
<dbReference type="InterPro" id="IPR032828">
    <property type="entry name" value="PolyA_RNA-bd"/>
</dbReference>
<evidence type="ECO:0000256" key="3">
    <source>
        <dbReference type="ARBA" id="ARBA00022741"/>
    </source>
</evidence>
<evidence type="ECO:0000256" key="7">
    <source>
        <dbReference type="RuleBase" id="RU003953"/>
    </source>
</evidence>
<dbReference type="SUPFAM" id="SSF81891">
    <property type="entry name" value="Poly A polymerase C-terminal region-like"/>
    <property type="match status" value="1"/>
</dbReference>
<feature type="non-terminal residue" evidence="12">
    <location>
        <position position="1"/>
    </location>
</feature>
<dbReference type="SUPFAM" id="SSF81301">
    <property type="entry name" value="Nucleotidyltransferase"/>
    <property type="match status" value="1"/>
</dbReference>
<evidence type="ECO:0000313" key="12">
    <source>
        <dbReference type="EMBL" id="KRO94189.1"/>
    </source>
</evidence>
<dbReference type="Pfam" id="PF12627">
    <property type="entry name" value="PolyA_pol_RNAbd"/>
    <property type="match status" value="1"/>
</dbReference>
<reference evidence="12 13" key="1">
    <citation type="submission" date="2015-10" db="EMBL/GenBank/DDBJ databases">
        <title>Metagenome-Assembled Genomes uncover a global brackish microbiome.</title>
        <authorList>
            <person name="Hugerth L.W."/>
            <person name="Larsson J."/>
            <person name="Alneberg J."/>
            <person name="Lindh M.V."/>
            <person name="Legrand C."/>
            <person name="Pinhassi J."/>
            <person name="Andersson A.F."/>
        </authorList>
    </citation>
    <scope>NUCLEOTIDE SEQUENCE [LARGE SCALE GENOMIC DNA]</scope>
    <source>
        <strain evidence="12">BACL26 MAG-121220-bin70</strain>
    </source>
</reference>
<evidence type="ECO:0000256" key="1">
    <source>
        <dbReference type="ARBA" id="ARBA00022664"/>
    </source>
</evidence>
<sequence length="301" mass="34252">AERRDLTVNALYYDPSDNTIHDFTGGLQDIDSRTIRMIGDPATRFREDPVRLLRVARFTAKLGFSIEPRTAKPMSKLAADLAHVSPPRFFDETLKLFMSGNGASTYKLLREHQLFDQLVPQVAHLIKDASNNAARLIEQAFINTDIRISSNQRVTPAFIYAALLWPAVEKLAAQYTDRGNSGTYALSKASGEVIAKQITVTAIPRRFTMPMREIWDLQLQLPRRGGHRAKRLAENPRFRAAYDFILLREQAGEDLAGLGDWWTQYQESDEEQKLKMSELLSNTGNKRRRSRGPRHKKEPQG</sequence>
<dbReference type="Gene3D" id="3.30.460.10">
    <property type="entry name" value="Beta Polymerase, domain 2"/>
    <property type="match status" value="1"/>
</dbReference>
<gene>
    <name evidence="12" type="ORF">ABS24_00020</name>
</gene>
<evidence type="ECO:0000313" key="13">
    <source>
        <dbReference type="Proteomes" id="UP000051213"/>
    </source>
</evidence>
<feature type="domain" description="tRNA nucleotidyltransferase/poly(A) polymerase RNA and SrmB- binding" evidence="11">
    <location>
        <begin position="63"/>
        <end position="123"/>
    </location>
</feature>
<dbReference type="PANTHER" id="PTHR43051">
    <property type="entry name" value="POLYNUCLEOTIDE ADENYLYLTRANSFERASE FAMILY PROTEIN"/>
    <property type="match status" value="1"/>
</dbReference>
<dbReference type="PANTHER" id="PTHR43051:SF1">
    <property type="entry name" value="POLYNUCLEOTIDE ADENYLYLTRANSFERASE FAMILY PROTEIN"/>
    <property type="match status" value="1"/>
</dbReference>
<feature type="compositionally biased region" description="Basic residues" evidence="8">
    <location>
        <begin position="285"/>
        <end position="301"/>
    </location>
</feature>
<dbReference type="AlphaFoldDB" id="A0A0R2UB80"/>
<dbReference type="Gene3D" id="1.10.3090.10">
    <property type="entry name" value="cca-adding enzyme, domain 2"/>
    <property type="match status" value="1"/>
</dbReference>
<comment type="similarity">
    <text evidence="7">Belongs to the tRNA nucleotidyltransferase/poly(A) polymerase family.</text>
</comment>
<dbReference type="GO" id="GO:0043633">
    <property type="term" value="P:polyadenylation-dependent RNA catabolic process"/>
    <property type="evidence" value="ECO:0007669"/>
    <property type="project" value="InterPro"/>
</dbReference>
<dbReference type="GO" id="GO:0003723">
    <property type="term" value="F:RNA binding"/>
    <property type="evidence" value="ECO:0007669"/>
    <property type="project" value="UniProtKB-KW"/>
</dbReference>
<dbReference type="InterPro" id="IPR052191">
    <property type="entry name" value="tRNA_ntf/polyA_polymerase_I"/>
</dbReference>
<dbReference type="GO" id="GO:0005524">
    <property type="term" value="F:ATP binding"/>
    <property type="evidence" value="ECO:0007669"/>
    <property type="project" value="UniProtKB-KW"/>
</dbReference>
<keyword evidence="5 7" id="KW-0694">RNA-binding</keyword>
<dbReference type="Proteomes" id="UP000051213">
    <property type="component" value="Unassembled WGS sequence"/>
</dbReference>
<dbReference type="InterPro" id="IPR043519">
    <property type="entry name" value="NT_sf"/>
</dbReference>
<dbReference type="NCBIfam" id="TIGR01942">
    <property type="entry name" value="pcnB"/>
    <property type="match status" value="1"/>
</dbReference>
<evidence type="ECO:0000256" key="4">
    <source>
        <dbReference type="ARBA" id="ARBA00022840"/>
    </source>
</evidence>
<accession>A0A0R2UB80</accession>
<feature type="domain" description="Polymerase A arginine-rich C-terminal" evidence="10">
    <location>
        <begin position="181"/>
        <end position="295"/>
    </location>
</feature>
<evidence type="ECO:0000259" key="10">
    <source>
        <dbReference type="Pfam" id="PF12626"/>
    </source>
</evidence>
<comment type="caution">
    <text evidence="12">The sequence shown here is derived from an EMBL/GenBank/DDBJ whole genome shotgun (WGS) entry which is preliminary data.</text>
</comment>
<evidence type="ECO:0000259" key="9">
    <source>
        <dbReference type="Pfam" id="PF01743"/>
    </source>
</evidence>
<feature type="domain" description="Poly A polymerase head" evidence="9">
    <location>
        <begin position="1"/>
        <end position="36"/>
    </location>
</feature>
<evidence type="ECO:0000259" key="11">
    <source>
        <dbReference type="Pfam" id="PF12627"/>
    </source>
</evidence>
<keyword evidence="2 7" id="KW-0808">Transferase</keyword>
<keyword evidence="1" id="KW-0507">mRNA processing</keyword>
<dbReference type="EMBL" id="LICA01000171">
    <property type="protein sequence ID" value="KRO94189.1"/>
    <property type="molecule type" value="Genomic_DNA"/>
</dbReference>
<dbReference type="InterPro" id="IPR010206">
    <property type="entry name" value="PolA_pol_I"/>
</dbReference>
<dbReference type="GO" id="GO:0006397">
    <property type="term" value="P:mRNA processing"/>
    <property type="evidence" value="ECO:0007669"/>
    <property type="project" value="UniProtKB-KW"/>
</dbReference>
<feature type="region of interest" description="Disordered" evidence="8">
    <location>
        <begin position="275"/>
        <end position="301"/>
    </location>
</feature>
<organism evidence="12 13">
    <name type="scientific">SAR92 bacterium BACL26 MAG-121220-bin70</name>
    <dbReference type="NCBI Taxonomy" id="1655626"/>
    <lineage>
        <taxon>Bacteria</taxon>
        <taxon>Pseudomonadati</taxon>
        <taxon>Pseudomonadota</taxon>
        <taxon>Gammaproteobacteria</taxon>
        <taxon>Cellvibrionales</taxon>
        <taxon>Porticoccaceae</taxon>
        <taxon>SAR92 clade</taxon>
    </lineage>
</organism>
<dbReference type="GO" id="GO:1990817">
    <property type="term" value="F:poly(A) RNA polymerase activity"/>
    <property type="evidence" value="ECO:0007669"/>
    <property type="project" value="InterPro"/>
</dbReference>